<organism evidence="2">
    <name type="scientific">Micromonospora sp. CCTCC AA 2012012</name>
    <dbReference type="NCBI Taxonomy" id="3111921"/>
    <lineage>
        <taxon>Bacteria</taxon>
        <taxon>Bacillati</taxon>
        <taxon>Actinomycetota</taxon>
        <taxon>Actinomycetes</taxon>
        <taxon>Micromonosporales</taxon>
        <taxon>Micromonosporaceae</taxon>
        <taxon>Micromonospora</taxon>
    </lineage>
</organism>
<feature type="transmembrane region" description="Helical" evidence="1">
    <location>
        <begin position="75"/>
        <end position="96"/>
    </location>
</feature>
<accession>A0AAU7M1C0</accession>
<evidence type="ECO:0000313" key="3">
    <source>
        <dbReference type="EMBL" id="XCH71902.1"/>
    </source>
</evidence>
<name>A0AAU7M1C0_9ACTN</name>
<feature type="transmembrane region" description="Helical" evidence="1">
    <location>
        <begin position="116"/>
        <end position="133"/>
    </location>
</feature>
<dbReference type="EMBL" id="CP159342">
    <property type="protein sequence ID" value="XCH71902.1"/>
    <property type="molecule type" value="Genomic_DNA"/>
</dbReference>
<evidence type="ECO:0000313" key="2">
    <source>
        <dbReference type="EMBL" id="XBP91204.1"/>
    </source>
</evidence>
<dbReference type="RefSeq" id="WP_350930752.1">
    <property type="nucleotide sequence ID" value="NZ_CP157762.1"/>
</dbReference>
<sequence>MGRPRELSVEAPRGWDRPTVAVPVLLCLSLVGGQLPSFSTAANRGVLGAGAVLLCLGLSHRLPRRPAPRRLASGAAWWLLPVTVFVGFEAVTFALARGQDFPTFSRLADPLLEVHLLRSGAWFAWLAGFWALVRR</sequence>
<keyword evidence="1" id="KW-0812">Transmembrane</keyword>
<protein>
    <submittedName>
        <fullName evidence="2">Uncharacterized protein</fullName>
    </submittedName>
</protein>
<reference evidence="2" key="1">
    <citation type="submission" date="2024-01" db="EMBL/GenBank/DDBJ databases">
        <title>The genome sequence of Micromonospora mangrovi CCTCC AA 2012012.</title>
        <authorList>
            <person name="Gao J."/>
        </authorList>
    </citation>
    <scope>NUCLEOTIDE SEQUENCE</scope>
    <source>
        <strain evidence="2">CCTCC AA 2012012</strain>
    </source>
</reference>
<dbReference type="AlphaFoldDB" id="A0AAU7M1C0"/>
<reference evidence="3" key="2">
    <citation type="submission" date="2024-06" db="EMBL/GenBank/DDBJ databases">
        <title>Micromonospora mangrovi CCTCC AA 2012012 genome sequences.</title>
        <authorList>
            <person name="Gao J."/>
        </authorList>
    </citation>
    <scope>NUCLEOTIDE SEQUENCE</scope>
    <source>
        <strain evidence="3">CCTCC AA 2012012</strain>
    </source>
</reference>
<keyword evidence="1" id="KW-0472">Membrane</keyword>
<keyword evidence="1" id="KW-1133">Transmembrane helix</keyword>
<gene>
    <name evidence="3" type="ORF">ABUL08_16210</name>
    <name evidence="2" type="ORF">VK199_16145</name>
</gene>
<proteinExistence type="predicted"/>
<evidence type="ECO:0000256" key="1">
    <source>
        <dbReference type="SAM" id="Phobius"/>
    </source>
</evidence>
<dbReference type="EMBL" id="CP157762">
    <property type="protein sequence ID" value="XBP91204.1"/>
    <property type="molecule type" value="Genomic_DNA"/>
</dbReference>